<protein>
    <submittedName>
        <fullName evidence="2">Uncharacterized protein</fullName>
    </submittedName>
</protein>
<dbReference type="EnsemblPlants" id="PGSC0003DMT400087851">
    <property type="protein sequence ID" value="PGSC0003DMT400087851"/>
    <property type="gene ID" value="PGSC0003DMG400037422"/>
</dbReference>
<name>M1DEP2_SOLTU</name>
<evidence type="ECO:0000256" key="1">
    <source>
        <dbReference type="SAM" id="MobiDB-lite"/>
    </source>
</evidence>
<dbReference type="Proteomes" id="UP000011115">
    <property type="component" value="Unassembled WGS sequence"/>
</dbReference>
<evidence type="ECO:0000313" key="2">
    <source>
        <dbReference type="EnsemblPlants" id="PGSC0003DMT400087851"/>
    </source>
</evidence>
<reference evidence="3" key="1">
    <citation type="journal article" date="2011" name="Nature">
        <title>Genome sequence and analysis of the tuber crop potato.</title>
        <authorList>
            <consortium name="The Potato Genome Sequencing Consortium"/>
        </authorList>
    </citation>
    <scope>NUCLEOTIDE SEQUENCE [LARGE SCALE GENOMIC DNA]</scope>
    <source>
        <strain evidence="3">cv. DM1-3 516 R44</strain>
    </source>
</reference>
<accession>M1DEP2</accession>
<dbReference type="AlphaFoldDB" id="M1DEP2"/>
<evidence type="ECO:0000313" key="3">
    <source>
        <dbReference type="Proteomes" id="UP000011115"/>
    </source>
</evidence>
<feature type="region of interest" description="Disordered" evidence="1">
    <location>
        <begin position="141"/>
        <end position="160"/>
    </location>
</feature>
<sequence length="190" mass="22266">MEGRRLESIYVMPTETTYMVFDEAPRWWYNEVSLPNSRKLEQELQYKLEEEGQRSEAEQEQEVCEKYSSHIEEIFSKGENENSWNTRVHETPELLQEKVQEALQPQLRRKTRLKCSNAKYIHATLAEMVNNKNATIFEEASKSRDRNNPMKEEILKGHGRRDACRARIAHGRKGKIKLVLRGSVKNSSPT</sequence>
<dbReference type="HOGENOM" id="CLU_1430339_0_0_1"/>
<reference evidence="2" key="2">
    <citation type="submission" date="2015-06" db="UniProtKB">
        <authorList>
            <consortium name="EnsemblPlants"/>
        </authorList>
    </citation>
    <scope>IDENTIFICATION</scope>
    <source>
        <strain evidence="2">DM1-3 516 R44</strain>
    </source>
</reference>
<proteinExistence type="predicted"/>
<dbReference type="PaxDb" id="4113-PGSC0003DMT400087851"/>
<organism evidence="2 3">
    <name type="scientific">Solanum tuberosum</name>
    <name type="common">Potato</name>
    <dbReference type="NCBI Taxonomy" id="4113"/>
    <lineage>
        <taxon>Eukaryota</taxon>
        <taxon>Viridiplantae</taxon>
        <taxon>Streptophyta</taxon>
        <taxon>Embryophyta</taxon>
        <taxon>Tracheophyta</taxon>
        <taxon>Spermatophyta</taxon>
        <taxon>Magnoliopsida</taxon>
        <taxon>eudicotyledons</taxon>
        <taxon>Gunneridae</taxon>
        <taxon>Pentapetalae</taxon>
        <taxon>asterids</taxon>
        <taxon>lamiids</taxon>
        <taxon>Solanales</taxon>
        <taxon>Solanaceae</taxon>
        <taxon>Solanoideae</taxon>
        <taxon>Solaneae</taxon>
        <taxon>Solanum</taxon>
    </lineage>
</organism>
<dbReference type="Gramene" id="PGSC0003DMT400087851">
    <property type="protein sequence ID" value="PGSC0003DMT400087851"/>
    <property type="gene ID" value="PGSC0003DMG400037422"/>
</dbReference>
<keyword evidence="3" id="KW-1185">Reference proteome</keyword>
<dbReference type="InParanoid" id="M1DEP2"/>